<evidence type="ECO:0000256" key="3">
    <source>
        <dbReference type="ARBA" id="ARBA00023157"/>
    </source>
</evidence>
<dbReference type="InterPro" id="IPR000859">
    <property type="entry name" value="CUB_dom"/>
</dbReference>
<evidence type="ECO:0000259" key="8">
    <source>
        <dbReference type="PROSITE" id="PS50923"/>
    </source>
</evidence>
<dbReference type="SUPFAM" id="SSF57535">
    <property type="entry name" value="Complement control module/SCR domain"/>
    <property type="match status" value="5"/>
</dbReference>
<reference evidence="9" key="2">
    <citation type="submission" date="2004-02" db="EMBL/GenBank/DDBJ databases">
        <authorList>
            <consortium name="Genoscope"/>
            <consortium name="Whitehead Institute Centre for Genome Research"/>
        </authorList>
    </citation>
    <scope>NUCLEOTIDE SEQUENCE</scope>
</reference>
<evidence type="ECO:0000256" key="2">
    <source>
        <dbReference type="ARBA" id="ARBA00022737"/>
    </source>
</evidence>
<dbReference type="GO" id="GO:0043198">
    <property type="term" value="C:dendritic shaft"/>
    <property type="evidence" value="ECO:0007669"/>
    <property type="project" value="TreeGrafter"/>
</dbReference>
<evidence type="ECO:0000313" key="9">
    <source>
        <dbReference type="EMBL" id="CAF90894.1"/>
    </source>
</evidence>
<protein>
    <submittedName>
        <fullName evidence="9">(spotted green pufferfish) hypothetical protein</fullName>
    </submittedName>
</protein>
<feature type="non-terminal residue" evidence="9">
    <location>
        <position position="1"/>
    </location>
</feature>
<dbReference type="InterPro" id="IPR035914">
    <property type="entry name" value="Sperma_CUB_dom_sf"/>
</dbReference>
<comment type="caution">
    <text evidence="5">Lacks conserved residue(s) required for the propagation of feature annotation.</text>
</comment>
<keyword evidence="3 5" id="KW-1015">Disulfide bond</keyword>
<feature type="domain" description="Sushi" evidence="8">
    <location>
        <begin position="245"/>
        <end position="306"/>
    </location>
</feature>
<feature type="domain" description="Sushi" evidence="8">
    <location>
        <begin position="70"/>
        <end position="129"/>
    </location>
</feature>
<feature type="domain" description="CUB" evidence="7">
    <location>
        <begin position="131"/>
        <end position="242"/>
    </location>
</feature>
<dbReference type="PROSITE" id="PS01180">
    <property type="entry name" value="CUB"/>
    <property type="match status" value="1"/>
</dbReference>
<name>Q4T888_TETNG</name>
<comment type="caution">
    <text evidence="9">The sequence shown here is derived from an EMBL/GenBank/DDBJ whole genome shotgun (WGS) entry which is preliminary data.</text>
</comment>
<dbReference type="OrthoDB" id="9935125at2759"/>
<dbReference type="InterPro" id="IPR035976">
    <property type="entry name" value="Sushi/SCR/CCP_sf"/>
</dbReference>
<dbReference type="KEGG" id="tng:GSTEN00005350G001"/>
<reference evidence="9" key="1">
    <citation type="journal article" date="2004" name="Nature">
        <title>Genome duplication in the teleost fish Tetraodon nigroviridis reveals the early vertebrate proto-karyotype.</title>
        <authorList>
            <person name="Jaillon O."/>
            <person name="Aury J.-M."/>
            <person name="Brunet F."/>
            <person name="Petit J.-L."/>
            <person name="Stange-Thomann N."/>
            <person name="Mauceli E."/>
            <person name="Bouneau L."/>
            <person name="Fischer C."/>
            <person name="Ozouf-Costaz C."/>
            <person name="Bernot A."/>
            <person name="Nicaud S."/>
            <person name="Jaffe D."/>
            <person name="Fisher S."/>
            <person name="Lutfalla G."/>
            <person name="Dossat C."/>
            <person name="Segurens B."/>
            <person name="Dasilva C."/>
            <person name="Salanoubat M."/>
            <person name="Levy M."/>
            <person name="Boudet N."/>
            <person name="Castellano S."/>
            <person name="Anthouard V."/>
            <person name="Jubin C."/>
            <person name="Castelli V."/>
            <person name="Katinka M."/>
            <person name="Vacherie B."/>
            <person name="Biemont C."/>
            <person name="Skalli Z."/>
            <person name="Cattolico L."/>
            <person name="Poulain J."/>
            <person name="De Berardinis V."/>
            <person name="Cruaud C."/>
            <person name="Duprat S."/>
            <person name="Brottier P."/>
            <person name="Coutanceau J.-P."/>
            <person name="Gouzy J."/>
            <person name="Parra G."/>
            <person name="Lardier G."/>
            <person name="Chapple C."/>
            <person name="McKernan K.J."/>
            <person name="McEwan P."/>
            <person name="Bosak S."/>
            <person name="Kellis M."/>
            <person name="Volff J.-N."/>
            <person name="Guigo R."/>
            <person name="Zody M.C."/>
            <person name="Mesirov J."/>
            <person name="Lindblad-Toh K."/>
            <person name="Birren B."/>
            <person name="Nusbaum C."/>
            <person name="Kahn D."/>
            <person name="Robinson-Rechavi M."/>
            <person name="Laudet V."/>
            <person name="Schachter V."/>
            <person name="Quetier F."/>
            <person name="Saurin W."/>
            <person name="Scarpelli C."/>
            <person name="Wincker P."/>
            <person name="Lander E.S."/>
            <person name="Weissenbach J."/>
            <person name="Roest Crollius H."/>
        </authorList>
    </citation>
    <scope>NUCLEOTIDE SEQUENCE [LARGE SCALE GENOMIC DNA]</scope>
</reference>
<dbReference type="GO" id="GO:0043197">
    <property type="term" value="C:dendritic spine"/>
    <property type="evidence" value="ECO:0007669"/>
    <property type="project" value="TreeGrafter"/>
</dbReference>
<feature type="domain" description="Sushi" evidence="8">
    <location>
        <begin position="446"/>
        <end position="505"/>
    </location>
</feature>
<gene>
    <name evidence="9" type="ORF">GSTENG00005350001</name>
</gene>
<dbReference type="CDD" id="cd00041">
    <property type="entry name" value="CUB"/>
    <property type="match status" value="2"/>
</dbReference>
<dbReference type="Gene3D" id="2.60.120.290">
    <property type="entry name" value="Spermadhesin, CUB domain"/>
    <property type="match status" value="2"/>
</dbReference>
<dbReference type="GO" id="GO:0090036">
    <property type="term" value="P:regulation of protein kinase C signaling"/>
    <property type="evidence" value="ECO:0007669"/>
    <property type="project" value="TreeGrafter"/>
</dbReference>
<feature type="disulfide bond" evidence="4">
    <location>
        <begin position="131"/>
        <end position="158"/>
    </location>
</feature>
<dbReference type="GO" id="GO:0050773">
    <property type="term" value="P:regulation of dendrite development"/>
    <property type="evidence" value="ECO:0007669"/>
    <property type="project" value="TreeGrafter"/>
</dbReference>
<dbReference type="Gene3D" id="2.10.70.10">
    <property type="entry name" value="Complement Module, domain 1"/>
    <property type="match status" value="5"/>
</dbReference>
<dbReference type="GO" id="GO:0043025">
    <property type="term" value="C:neuronal cell body"/>
    <property type="evidence" value="ECO:0007669"/>
    <property type="project" value="TreeGrafter"/>
</dbReference>
<dbReference type="PROSITE" id="PS50923">
    <property type="entry name" value="SUSHI"/>
    <property type="match status" value="4"/>
</dbReference>
<sequence length="801" mass="86714">VSLQVMKANLLDGDQMTFEDLGGGGGALANETVLMRGLVVRSRSNQIRIRLHSWRPHPGSVLLRYQAFALSCVFPRRPAHGDVSVSGLHSGAKAFFSCLPGYRLQGLRVLTCRNASTPYWSGKEPQCLASCGGVISNATVGRIVSPGFPSNYSDNLTCHWLLEAPRGHRLHLHFEKVALAEDDDRLLIRNGNSAAAAALYDSYQVEYLPNEGLLASSGSLLLEMTTDASGTSTGFAVRYQAFAAGHCYQPFVKYGNLTSSDATWAVGAVVEFACRPGYTLEQGSITIECVDAANPQWNETEPACRGPYRQCADFRVLALAVEARRRRALLQPCAAARPASPPAWCCRPTGPKPTTEARTASGGSTWTRTSASCWRLNIGTNDLVTFYDGDDLTAKVLGQYGGSRASFKLYTSTADATIQFQSDPATNVFGYGSGFVVHFFEVPRNDTCPELPEISSGWRSASRAELVQGAAVTYQCYPGYQLLGPERLVCQWDLSWSGDLPSCQRVVTCLDPGQVENGRRLLSGPRFTAGSSVQYVCNEGFRLSGNSLLSCLGPGASGPRMVFAGMGPRGSKGNPCVCDLAAEAWEPCGHPGTPTYGIPSSTRLRFQPGESLRYSCLPGHQLLGEPLLRCVPGHPSRWSGLPPVCKGESCRTAPQSRDAGPLVETLLSSFAAASSADVTMETAQAATFIPVSLLVILVLGIYLHYTKVQRKSSRLCLSFRSPYQNINQESKPEPSEVSQPPGRRLSLTLVTFDPLLRLLAGHQRIRGLHLRTLVMKEPFHACAPMTTEDTSPAWSTTQLFF</sequence>
<feature type="disulfide bond" evidence="5">
    <location>
        <begin position="476"/>
        <end position="503"/>
    </location>
</feature>
<evidence type="ECO:0000256" key="4">
    <source>
        <dbReference type="PROSITE-ProRule" id="PRU00059"/>
    </source>
</evidence>
<evidence type="ECO:0000256" key="6">
    <source>
        <dbReference type="SAM" id="Phobius"/>
    </source>
</evidence>
<dbReference type="SMART" id="SM00042">
    <property type="entry name" value="CUB"/>
    <property type="match status" value="1"/>
</dbReference>
<proteinExistence type="predicted"/>
<evidence type="ECO:0000256" key="5">
    <source>
        <dbReference type="PROSITE-ProRule" id="PRU00302"/>
    </source>
</evidence>
<keyword evidence="6" id="KW-0812">Transmembrane</keyword>
<dbReference type="GO" id="GO:0005783">
    <property type="term" value="C:endoplasmic reticulum"/>
    <property type="evidence" value="ECO:0007669"/>
    <property type="project" value="TreeGrafter"/>
</dbReference>
<dbReference type="InterPro" id="IPR000436">
    <property type="entry name" value="Sushi_SCR_CCP_dom"/>
</dbReference>
<dbReference type="Pfam" id="PF00084">
    <property type="entry name" value="Sushi"/>
    <property type="match status" value="5"/>
</dbReference>
<dbReference type="GO" id="GO:0060074">
    <property type="term" value="P:synapse maturation"/>
    <property type="evidence" value="ECO:0007669"/>
    <property type="project" value="TreeGrafter"/>
</dbReference>
<dbReference type="EMBL" id="CAAE01007865">
    <property type="protein sequence ID" value="CAF90894.1"/>
    <property type="molecule type" value="Genomic_DNA"/>
</dbReference>
<dbReference type="CDD" id="cd00033">
    <property type="entry name" value="CCP"/>
    <property type="match status" value="5"/>
</dbReference>
<feature type="transmembrane region" description="Helical" evidence="6">
    <location>
        <begin position="685"/>
        <end position="705"/>
    </location>
</feature>
<dbReference type="PANTHER" id="PTHR45656:SF1">
    <property type="entry name" value="SEIZURE PROTEIN 6 HOMOLOG"/>
    <property type="match status" value="1"/>
</dbReference>
<keyword evidence="6" id="KW-1133">Transmembrane helix</keyword>
<keyword evidence="2" id="KW-0677">Repeat</keyword>
<organism evidence="9">
    <name type="scientific">Tetraodon nigroviridis</name>
    <name type="common">Spotted green pufferfish</name>
    <name type="synonym">Chelonodon nigroviridis</name>
    <dbReference type="NCBI Taxonomy" id="99883"/>
    <lineage>
        <taxon>Eukaryota</taxon>
        <taxon>Metazoa</taxon>
        <taxon>Chordata</taxon>
        <taxon>Craniata</taxon>
        <taxon>Vertebrata</taxon>
        <taxon>Euteleostomi</taxon>
        <taxon>Actinopterygii</taxon>
        <taxon>Neopterygii</taxon>
        <taxon>Teleostei</taxon>
        <taxon>Neoteleostei</taxon>
        <taxon>Acanthomorphata</taxon>
        <taxon>Eupercaria</taxon>
        <taxon>Tetraodontiformes</taxon>
        <taxon>Tetradontoidea</taxon>
        <taxon>Tetraodontidae</taxon>
        <taxon>Tetraodon</taxon>
    </lineage>
</organism>
<dbReference type="SUPFAM" id="SSF49854">
    <property type="entry name" value="Spermadhesin, CUB domain"/>
    <property type="match status" value="2"/>
</dbReference>
<evidence type="ECO:0000259" key="7">
    <source>
        <dbReference type="PROSITE" id="PS01180"/>
    </source>
</evidence>
<accession>Q4T888</accession>
<dbReference type="AlphaFoldDB" id="Q4T888"/>
<dbReference type="SMART" id="SM00032">
    <property type="entry name" value="CCP"/>
    <property type="match status" value="5"/>
</dbReference>
<keyword evidence="6" id="KW-0472">Membrane</keyword>
<dbReference type="Pfam" id="PF00431">
    <property type="entry name" value="CUB"/>
    <property type="match status" value="1"/>
</dbReference>
<feature type="domain" description="Sushi" evidence="8">
    <location>
        <begin position="586"/>
        <end position="647"/>
    </location>
</feature>
<keyword evidence="1 5" id="KW-0768">Sushi</keyword>
<dbReference type="PANTHER" id="PTHR45656">
    <property type="entry name" value="PROTEIN CBR-CLEC-78"/>
    <property type="match status" value="1"/>
</dbReference>
<evidence type="ECO:0000256" key="1">
    <source>
        <dbReference type="ARBA" id="ARBA00022659"/>
    </source>
</evidence>
<dbReference type="InterPro" id="IPR051277">
    <property type="entry name" value="SEZ6_CSMD_C4BPB_Regulators"/>
</dbReference>